<protein>
    <submittedName>
        <fullName evidence="1">Uncharacterized protein</fullName>
    </submittedName>
</protein>
<comment type="caution">
    <text evidence="1">The sequence shown here is derived from an EMBL/GenBank/DDBJ whole genome shotgun (WGS) entry which is preliminary data.</text>
</comment>
<evidence type="ECO:0000313" key="1">
    <source>
        <dbReference type="EMBL" id="GAH66499.1"/>
    </source>
</evidence>
<organism evidence="1">
    <name type="scientific">marine sediment metagenome</name>
    <dbReference type="NCBI Taxonomy" id="412755"/>
    <lineage>
        <taxon>unclassified sequences</taxon>
        <taxon>metagenomes</taxon>
        <taxon>ecological metagenomes</taxon>
    </lineage>
</organism>
<name>X1IK75_9ZZZZ</name>
<dbReference type="AlphaFoldDB" id="X1IK75"/>
<sequence length="121" mass="13397">MSATLDGQVLFDEQQLEIEPGSASRDSIERAVPGLDGVLSIDMGERSRRIKQKGALRAKSRSEMNDRISAISAYMDGDTHKLVTGGKEFDNLRMDVFKVSNERTSGNGVIIDYEIVYTQLV</sequence>
<dbReference type="EMBL" id="BARU01029403">
    <property type="protein sequence ID" value="GAH66499.1"/>
    <property type="molecule type" value="Genomic_DNA"/>
</dbReference>
<gene>
    <name evidence="1" type="ORF">S03H2_46775</name>
</gene>
<reference evidence="1" key="1">
    <citation type="journal article" date="2014" name="Front. Microbiol.">
        <title>High frequency of phylogenetically diverse reductive dehalogenase-homologous genes in deep subseafloor sedimentary metagenomes.</title>
        <authorList>
            <person name="Kawai M."/>
            <person name="Futagami T."/>
            <person name="Toyoda A."/>
            <person name="Takaki Y."/>
            <person name="Nishi S."/>
            <person name="Hori S."/>
            <person name="Arai W."/>
            <person name="Tsubouchi T."/>
            <person name="Morono Y."/>
            <person name="Uchiyama I."/>
            <person name="Ito T."/>
            <person name="Fujiyama A."/>
            <person name="Inagaki F."/>
            <person name="Takami H."/>
        </authorList>
    </citation>
    <scope>NUCLEOTIDE SEQUENCE</scope>
    <source>
        <strain evidence="1">Expedition CK06-06</strain>
    </source>
</reference>
<proteinExistence type="predicted"/>
<accession>X1IK75</accession>